<organism evidence="1">
    <name type="scientific">Arundo donax</name>
    <name type="common">Giant reed</name>
    <name type="synonym">Donax arundinaceus</name>
    <dbReference type="NCBI Taxonomy" id="35708"/>
    <lineage>
        <taxon>Eukaryota</taxon>
        <taxon>Viridiplantae</taxon>
        <taxon>Streptophyta</taxon>
        <taxon>Embryophyta</taxon>
        <taxon>Tracheophyta</taxon>
        <taxon>Spermatophyta</taxon>
        <taxon>Magnoliopsida</taxon>
        <taxon>Liliopsida</taxon>
        <taxon>Poales</taxon>
        <taxon>Poaceae</taxon>
        <taxon>PACMAD clade</taxon>
        <taxon>Arundinoideae</taxon>
        <taxon>Arundineae</taxon>
        <taxon>Arundo</taxon>
    </lineage>
</organism>
<proteinExistence type="predicted"/>
<sequence>MQNRKIMNEPPESTSLPAYDKLLCLMLQKLCTCT</sequence>
<protein>
    <submittedName>
        <fullName evidence="1">Uncharacterized protein</fullName>
    </submittedName>
</protein>
<evidence type="ECO:0000313" key="1">
    <source>
        <dbReference type="EMBL" id="JAD17627.1"/>
    </source>
</evidence>
<dbReference type="EMBL" id="GBRH01280268">
    <property type="protein sequence ID" value="JAD17627.1"/>
    <property type="molecule type" value="Transcribed_RNA"/>
</dbReference>
<dbReference type="AlphaFoldDB" id="A0A0A9SJZ5"/>
<reference evidence="1" key="1">
    <citation type="submission" date="2014-09" db="EMBL/GenBank/DDBJ databases">
        <authorList>
            <person name="Magalhaes I.L.F."/>
            <person name="Oliveira U."/>
            <person name="Santos F.R."/>
            <person name="Vidigal T.H.D.A."/>
            <person name="Brescovit A.D."/>
            <person name="Santos A.J."/>
        </authorList>
    </citation>
    <scope>NUCLEOTIDE SEQUENCE</scope>
    <source>
        <tissue evidence="1">Shoot tissue taken approximately 20 cm above the soil surface</tissue>
    </source>
</reference>
<name>A0A0A9SJZ5_ARUDO</name>
<accession>A0A0A9SJZ5</accession>
<reference evidence="1" key="2">
    <citation type="journal article" date="2015" name="Data Brief">
        <title>Shoot transcriptome of the giant reed, Arundo donax.</title>
        <authorList>
            <person name="Barrero R.A."/>
            <person name="Guerrero F.D."/>
            <person name="Moolhuijzen P."/>
            <person name="Goolsby J.A."/>
            <person name="Tidwell J."/>
            <person name="Bellgard S.E."/>
            <person name="Bellgard M.I."/>
        </authorList>
    </citation>
    <scope>NUCLEOTIDE SEQUENCE</scope>
    <source>
        <tissue evidence="1">Shoot tissue taken approximately 20 cm above the soil surface</tissue>
    </source>
</reference>